<evidence type="ECO:0000256" key="4">
    <source>
        <dbReference type="ARBA" id="ARBA00022982"/>
    </source>
</evidence>
<keyword evidence="4" id="KW-0249">Electron transport</keyword>
<evidence type="ECO:0000256" key="3">
    <source>
        <dbReference type="ARBA" id="ARBA00022723"/>
    </source>
</evidence>
<proteinExistence type="predicted"/>
<comment type="cofactor">
    <cofactor evidence="1">
        <name>Fe(3+)</name>
        <dbReference type="ChEBI" id="CHEBI:29034"/>
    </cofactor>
</comment>
<keyword evidence="3" id="KW-0479">Metal-binding</keyword>
<dbReference type="CDD" id="cd01041">
    <property type="entry name" value="Rubrerythrin"/>
    <property type="match status" value="1"/>
</dbReference>
<keyword evidence="5" id="KW-0408">Iron</keyword>
<gene>
    <name evidence="8" type="ORF">FJY75_07835</name>
</gene>
<dbReference type="Gene3D" id="1.20.1260.10">
    <property type="match status" value="1"/>
</dbReference>
<dbReference type="InterPro" id="IPR024934">
    <property type="entry name" value="Rubredoxin-like_dom"/>
</dbReference>
<dbReference type="AlphaFoldDB" id="A0A937XB31"/>
<evidence type="ECO:0000313" key="9">
    <source>
        <dbReference type="Proteomes" id="UP000748308"/>
    </source>
</evidence>
<dbReference type="Pfam" id="PF02915">
    <property type="entry name" value="Rubrerythrin"/>
    <property type="match status" value="1"/>
</dbReference>
<evidence type="ECO:0000256" key="5">
    <source>
        <dbReference type="ARBA" id="ARBA00023004"/>
    </source>
</evidence>
<dbReference type="PANTHER" id="PTHR43865:SF1">
    <property type="entry name" value="RUBRERYTHRIN-RELATED"/>
    <property type="match status" value="1"/>
</dbReference>
<dbReference type="PROSITE" id="PS50903">
    <property type="entry name" value="RUBREDOXIN_LIKE"/>
    <property type="match status" value="1"/>
</dbReference>
<dbReference type="GO" id="GO:0005506">
    <property type="term" value="F:iron ion binding"/>
    <property type="evidence" value="ECO:0007669"/>
    <property type="project" value="InterPro"/>
</dbReference>
<dbReference type="InterPro" id="IPR009040">
    <property type="entry name" value="Ferritin-like_diiron"/>
</dbReference>
<dbReference type="SUPFAM" id="SSF47240">
    <property type="entry name" value="Ferritin-like"/>
    <property type="match status" value="1"/>
</dbReference>
<dbReference type="InterPro" id="IPR003251">
    <property type="entry name" value="Rr_diiron-bd_dom"/>
</dbReference>
<dbReference type="PROSITE" id="PS50905">
    <property type="entry name" value="FERRITIN_LIKE"/>
    <property type="match status" value="1"/>
</dbReference>
<evidence type="ECO:0000256" key="2">
    <source>
        <dbReference type="ARBA" id="ARBA00022448"/>
    </source>
</evidence>
<dbReference type="EMBL" id="VGIY01000180">
    <property type="protein sequence ID" value="MBM3317749.1"/>
    <property type="molecule type" value="Genomic_DNA"/>
</dbReference>
<comment type="caution">
    <text evidence="8">The sequence shown here is derived from an EMBL/GenBank/DDBJ whole genome shotgun (WGS) entry which is preliminary data.</text>
</comment>
<dbReference type="Gene3D" id="2.20.28.10">
    <property type="match status" value="1"/>
</dbReference>
<dbReference type="NCBIfam" id="NF045767">
    <property type="entry name" value="RuberyRbr"/>
    <property type="match status" value="1"/>
</dbReference>
<protein>
    <submittedName>
        <fullName evidence="8">Rubrerythrin family protein</fullName>
    </submittedName>
</protein>
<dbReference type="InterPro" id="IPR048574">
    <property type="entry name" value="RUBY_RBDX"/>
</dbReference>
<evidence type="ECO:0000256" key="1">
    <source>
        <dbReference type="ARBA" id="ARBA00001965"/>
    </source>
</evidence>
<evidence type="ECO:0000313" key="8">
    <source>
        <dbReference type="EMBL" id="MBM3317749.1"/>
    </source>
</evidence>
<name>A0A937XB31_UNCEI</name>
<dbReference type="Proteomes" id="UP000748308">
    <property type="component" value="Unassembled WGS sequence"/>
</dbReference>
<dbReference type="CDD" id="cd00729">
    <property type="entry name" value="rubredoxin_SM"/>
    <property type="match status" value="1"/>
</dbReference>
<dbReference type="PANTHER" id="PTHR43865">
    <property type="entry name" value="RUBRERYTHRIN-RELATED"/>
    <property type="match status" value="1"/>
</dbReference>
<dbReference type="InterPro" id="IPR009078">
    <property type="entry name" value="Ferritin-like_SF"/>
</dbReference>
<reference evidence="8" key="1">
    <citation type="submission" date="2019-03" db="EMBL/GenBank/DDBJ databases">
        <title>Lake Tanganyika Metagenome-Assembled Genomes (MAGs).</title>
        <authorList>
            <person name="Tran P."/>
        </authorList>
    </citation>
    <scope>NUCLEOTIDE SEQUENCE</scope>
    <source>
        <strain evidence="8">M_DeepCast_400m_m2_100</strain>
    </source>
</reference>
<dbReference type="InterPro" id="IPR052364">
    <property type="entry name" value="Rubrerythrin"/>
</dbReference>
<accession>A0A937XB31</accession>
<dbReference type="GO" id="GO:0016491">
    <property type="term" value="F:oxidoreductase activity"/>
    <property type="evidence" value="ECO:0007669"/>
    <property type="project" value="InterPro"/>
</dbReference>
<sequence length="191" mass="21403">MPSLKGSRTEQNLLKAFAGESQARNRYTFAAKEARKAGFHQIAAIFEETADNERQHAKVFFRFLEGGMVEITAAYPAGIIDDTAGNLLAAAEGEHEEWVSLYPEFAKVAREEGFREAAAAFETIARVEKEHEARFRKLLQNVQGGTVFRKEAPVRWKCRVCGHIHEGVEPPLKCPACAHAREHFEVAAENY</sequence>
<organism evidence="8 9">
    <name type="scientific">Eiseniibacteriota bacterium</name>
    <dbReference type="NCBI Taxonomy" id="2212470"/>
    <lineage>
        <taxon>Bacteria</taxon>
        <taxon>Candidatus Eiseniibacteriota</taxon>
    </lineage>
</organism>
<feature type="domain" description="Ferritin-like diiron" evidence="7">
    <location>
        <begin position="3"/>
        <end position="146"/>
    </location>
</feature>
<keyword evidence="2" id="KW-0813">Transport</keyword>
<feature type="domain" description="Rubredoxin-like" evidence="6">
    <location>
        <begin position="153"/>
        <end position="187"/>
    </location>
</feature>
<dbReference type="InterPro" id="IPR012347">
    <property type="entry name" value="Ferritin-like"/>
</dbReference>
<dbReference type="SUPFAM" id="SSF57802">
    <property type="entry name" value="Rubredoxin-like"/>
    <property type="match status" value="1"/>
</dbReference>
<evidence type="ECO:0000259" key="6">
    <source>
        <dbReference type="PROSITE" id="PS50903"/>
    </source>
</evidence>
<dbReference type="Pfam" id="PF21349">
    <property type="entry name" value="RUBY_RBDX"/>
    <property type="match status" value="1"/>
</dbReference>
<evidence type="ECO:0000259" key="7">
    <source>
        <dbReference type="PROSITE" id="PS50905"/>
    </source>
</evidence>